<organism evidence="1 2">
    <name type="scientific">Azospirillum thiophilum</name>
    <dbReference type="NCBI Taxonomy" id="528244"/>
    <lineage>
        <taxon>Bacteria</taxon>
        <taxon>Pseudomonadati</taxon>
        <taxon>Pseudomonadota</taxon>
        <taxon>Alphaproteobacteria</taxon>
        <taxon>Rhodospirillales</taxon>
        <taxon>Azospirillaceae</taxon>
        <taxon>Azospirillum</taxon>
    </lineage>
</organism>
<keyword evidence="2" id="KW-1185">Reference proteome</keyword>
<dbReference type="AlphaFoldDB" id="A0AAC8W4Y3"/>
<evidence type="ECO:0000313" key="1">
    <source>
        <dbReference type="EMBL" id="ALG75163.1"/>
    </source>
</evidence>
<dbReference type="Proteomes" id="UP000069935">
    <property type="component" value="Chromosome 6"/>
</dbReference>
<accession>A0AAC8W4Y3</accession>
<gene>
    <name evidence="1" type="ORF">AL072_29950</name>
</gene>
<reference evidence="2" key="1">
    <citation type="submission" date="2015-08" db="EMBL/GenBank/DDBJ databases">
        <title>Complete Genome Sequence of Azospirillum thiophilum BV-S.</title>
        <authorList>
            <person name="Fomenkov A."/>
            <person name="Vincze T."/>
            <person name="Grabovich M."/>
            <person name="Dubinina G."/>
            <person name="Orlova M."/>
            <person name="Belousova E."/>
            <person name="Roberts R.J."/>
        </authorList>
    </citation>
    <scope>NUCLEOTIDE SEQUENCE [LARGE SCALE GENOMIC DNA]</scope>
    <source>
        <strain evidence="2">BV-S</strain>
    </source>
</reference>
<dbReference type="RefSeq" id="WP_045585112.1">
    <property type="nucleotide sequence ID" value="NZ_CP012406.1"/>
</dbReference>
<protein>
    <submittedName>
        <fullName evidence="1">Uncharacterized protein</fullName>
    </submittedName>
</protein>
<name>A0AAC8W4Y3_9PROT</name>
<reference evidence="1 2" key="2">
    <citation type="journal article" date="2016" name="Genome Announc.">
        <title>Complete Genome Sequence of a Strain of Azospirillum thiophilum Isolated from a Sulfide Spring.</title>
        <authorList>
            <person name="Fomenkov A."/>
            <person name="Vincze T."/>
            <person name="Grabovich M."/>
            <person name="Anton B.P."/>
            <person name="Dubinina G."/>
            <person name="Orlova M."/>
            <person name="Belousova E."/>
            <person name="Roberts R.J."/>
        </authorList>
    </citation>
    <scope>NUCLEOTIDE SEQUENCE [LARGE SCALE GENOMIC DNA]</scope>
    <source>
        <strain evidence="1 2">BV-S</strain>
    </source>
</reference>
<proteinExistence type="predicted"/>
<dbReference type="KEGG" id="ati:AL072_29950"/>
<dbReference type="EMBL" id="CP012406">
    <property type="protein sequence ID" value="ALG75163.1"/>
    <property type="molecule type" value="Genomic_DNA"/>
</dbReference>
<evidence type="ECO:0000313" key="2">
    <source>
        <dbReference type="Proteomes" id="UP000069935"/>
    </source>
</evidence>
<sequence>MTSASYLGDLRRLAQDVTSLHAECETLHTAILCLRAGRRIGIDVQQHLALRRQISDVAASRLPPITLVGTALVMVPAGYRLETTTGDLRATISRGGRAHSSWGFFSLALSIADACLWAHVRDLTDGGEVRP</sequence>